<dbReference type="GO" id="GO:0006508">
    <property type="term" value="P:proteolysis"/>
    <property type="evidence" value="ECO:0007669"/>
    <property type="project" value="InterPro"/>
</dbReference>
<evidence type="ECO:0000256" key="2">
    <source>
        <dbReference type="PIRSR" id="PIRSR601461-1"/>
    </source>
</evidence>
<comment type="similarity">
    <text evidence="1">Belongs to the peptidase A1 family.</text>
</comment>
<dbReference type="InterPro" id="IPR034164">
    <property type="entry name" value="Pepsin-like_dom"/>
</dbReference>
<dbReference type="InterPro" id="IPR033121">
    <property type="entry name" value="PEPTIDASE_A1"/>
</dbReference>
<dbReference type="Pfam" id="PF00026">
    <property type="entry name" value="Asp"/>
    <property type="match status" value="1"/>
</dbReference>
<accession>A0AAN6G3M9</accession>
<dbReference type="PANTHER" id="PTHR47966:SF57">
    <property type="entry name" value="PEPTIDASE A1 DOMAIN-CONTAINING PROTEIN"/>
    <property type="match status" value="1"/>
</dbReference>
<dbReference type="PRINTS" id="PR00792">
    <property type="entry name" value="PEPSIN"/>
</dbReference>
<dbReference type="Proteomes" id="UP001176521">
    <property type="component" value="Unassembled WGS sequence"/>
</dbReference>
<dbReference type="SUPFAM" id="SSF50630">
    <property type="entry name" value="Acid proteases"/>
    <property type="match status" value="1"/>
</dbReference>
<name>A0AAN6G3M9_9BASI</name>
<dbReference type="GO" id="GO:0004190">
    <property type="term" value="F:aspartic-type endopeptidase activity"/>
    <property type="evidence" value="ECO:0007669"/>
    <property type="project" value="InterPro"/>
</dbReference>
<gene>
    <name evidence="4" type="ORF">OC842_007793</name>
</gene>
<comment type="caution">
    <text evidence="4">The sequence shown here is derived from an EMBL/GenBank/DDBJ whole genome shotgun (WGS) entry which is preliminary data.</text>
</comment>
<proteinExistence type="inferred from homology"/>
<feature type="active site" evidence="2">
    <location>
        <position position="254"/>
    </location>
</feature>
<evidence type="ECO:0000313" key="4">
    <source>
        <dbReference type="EMBL" id="KAK0518441.1"/>
    </source>
</evidence>
<dbReference type="Gene3D" id="2.40.70.10">
    <property type="entry name" value="Acid Proteases"/>
    <property type="match status" value="2"/>
</dbReference>
<reference evidence="4" key="1">
    <citation type="journal article" date="2023" name="PhytoFront">
        <title>Draft Genome Resources of Seven Strains of Tilletia horrida, Causal Agent of Kernel Smut of Rice.</title>
        <authorList>
            <person name="Khanal S."/>
            <person name="Antony Babu S."/>
            <person name="Zhou X.G."/>
        </authorList>
    </citation>
    <scope>NUCLEOTIDE SEQUENCE</scope>
    <source>
        <strain evidence="4">TX3</strain>
    </source>
</reference>
<dbReference type="AlphaFoldDB" id="A0AAN6G3M9"/>
<organism evidence="4 5">
    <name type="scientific">Tilletia horrida</name>
    <dbReference type="NCBI Taxonomy" id="155126"/>
    <lineage>
        <taxon>Eukaryota</taxon>
        <taxon>Fungi</taxon>
        <taxon>Dikarya</taxon>
        <taxon>Basidiomycota</taxon>
        <taxon>Ustilaginomycotina</taxon>
        <taxon>Exobasidiomycetes</taxon>
        <taxon>Tilletiales</taxon>
        <taxon>Tilletiaceae</taxon>
        <taxon>Tilletia</taxon>
    </lineage>
</organism>
<feature type="active site" evidence="2">
    <location>
        <position position="89"/>
    </location>
</feature>
<dbReference type="PANTHER" id="PTHR47966">
    <property type="entry name" value="BETA-SITE APP-CLEAVING ENZYME, ISOFORM A-RELATED"/>
    <property type="match status" value="1"/>
</dbReference>
<evidence type="ECO:0000259" key="3">
    <source>
        <dbReference type="PROSITE" id="PS51767"/>
    </source>
</evidence>
<dbReference type="InterPro" id="IPR001461">
    <property type="entry name" value="Aspartic_peptidase_A1"/>
</dbReference>
<dbReference type="CDD" id="cd05471">
    <property type="entry name" value="pepsin_like"/>
    <property type="match status" value="1"/>
</dbReference>
<evidence type="ECO:0000313" key="5">
    <source>
        <dbReference type="Proteomes" id="UP001176521"/>
    </source>
</evidence>
<protein>
    <recommendedName>
        <fullName evidence="3">Peptidase A1 domain-containing protein</fullName>
    </recommendedName>
</protein>
<feature type="domain" description="Peptidase A1" evidence="3">
    <location>
        <begin position="71"/>
        <end position="361"/>
    </location>
</feature>
<dbReference type="EMBL" id="JAPDMQ010001290">
    <property type="protein sequence ID" value="KAK0518441.1"/>
    <property type="molecule type" value="Genomic_DNA"/>
</dbReference>
<dbReference type="PROSITE" id="PS51767">
    <property type="entry name" value="PEPTIDASE_A1"/>
    <property type="match status" value="1"/>
</dbReference>
<dbReference type="InterPro" id="IPR021109">
    <property type="entry name" value="Peptidase_aspartic_dom_sf"/>
</dbReference>
<feature type="non-terminal residue" evidence="4">
    <location>
        <position position="1"/>
    </location>
</feature>
<sequence>KRSASLKKPNSTEVDFGKVSAHLTSLKAKYQRNLNNFRANTGKEHPLRVAVPESKRSTGTVSLTDVQEDLWVGTIAYGTPAQSIKIDFDTGSADTLVNPGAYSPSSSSTSVRTSKTFSTAYGDGTTASGTVYTDVVTIGGLKAAKTAIGLSNSKFIDTANEGGNQGISGMSFPALATFGSSYPPFLDSLHNAGVLSAFEFSFKLGSSGSDLYLGGYNPSDISGSPTWVSVDSSQGFWQVPATATYYGSIESIVDTGTTLIVAPSSQASDYFYYLGVEERDYSGTSYGAYNCNNPPPVSFTYGGKRISLDASAISLGTDSDGACLLSIVGENTGLNAWISGDALLRNTLAIFDRTNNRVGFATRAAGPQ</sequence>
<evidence type="ECO:0000256" key="1">
    <source>
        <dbReference type="ARBA" id="ARBA00007447"/>
    </source>
</evidence>
<keyword evidence="5" id="KW-1185">Reference proteome</keyword>